<evidence type="ECO:0000256" key="3">
    <source>
        <dbReference type="ARBA" id="ARBA00023015"/>
    </source>
</evidence>
<keyword evidence="6" id="KW-0539">Nucleus</keyword>
<feature type="non-terminal residue" evidence="10">
    <location>
        <position position="1"/>
    </location>
</feature>
<organism evidence="10">
    <name type="scientific">Anthurium amnicola</name>
    <dbReference type="NCBI Taxonomy" id="1678845"/>
    <lineage>
        <taxon>Eukaryota</taxon>
        <taxon>Viridiplantae</taxon>
        <taxon>Streptophyta</taxon>
        <taxon>Embryophyta</taxon>
        <taxon>Tracheophyta</taxon>
        <taxon>Spermatophyta</taxon>
        <taxon>Magnoliopsida</taxon>
        <taxon>Liliopsida</taxon>
        <taxon>Araceae</taxon>
        <taxon>Pothoideae</taxon>
        <taxon>Potheae</taxon>
        <taxon>Anthurium</taxon>
    </lineage>
</organism>
<gene>
    <name evidence="10" type="primary">taf11_4</name>
    <name evidence="10" type="ORF">g.66374</name>
</gene>
<name>A0A1D1YYR5_9ARAE</name>
<evidence type="ECO:0000313" key="10">
    <source>
        <dbReference type="EMBL" id="JAT59788.1"/>
    </source>
</evidence>
<comment type="similarity">
    <text evidence="2">Belongs to the TAF11 family.</text>
</comment>
<evidence type="ECO:0000256" key="6">
    <source>
        <dbReference type="ARBA" id="ARBA00023242"/>
    </source>
</evidence>
<keyword evidence="5" id="KW-0804">Transcription</keyword>
<evidence type="ECO:0000256" key="7">
    <source>
        <dbReference type="ARBA" id="ARBA00058775"/>
    </source>
</evidence>
<reference evidence="10" key="1">
    <citation type="submission" date="2015-07" db="EMBL/GenBank/DDBJ databases">
        <title>Transcriptome Assembly of Anthurium amnicola.</title>
        <authorList>
            <person name="Suzuki J."/>
        </authorList>
    </citation>
    <scope>NUCLEOTIDE SEQUENCE</scope>
</reference>
<dbReference type="AlphaFoldDB" id="A0A1D1YYR5"/>
<protein>
    <submittedName>
        <fullName evidence="10">Transcription initiation factor TFIID subunit 11</fullName>
    </submittedName>
</protein>
<dbReference type="GO" id="GO:0005669">
    <property type="term" value="C:transcription factor TFIID complex"/>
    <property type="evidence" value="ECO:0007669"/>
    <property type="project" value="InterPro"/>
</dbReference>
<evidence type="ECO:0000256" key="8">
    <source>
        <dbReference type="SAM" id="MobiDB-lite"/>
    </source>
</evidence>
<dbReference type="GO" id="GO:0016251">
    <property type="term" value="F:RNA polymerase II general transcription initiation factor activity"/>
    <property type="evidence" value="ECO:0007669"/>
    <property type="project" value="TreeGrafter"/>
</dbReference>
<dbReference type="PANTHER" id="PTHR13218">
    <property type="entry name" value="TRANSCRIPTION INITIATION FACTOR TFIID SUBUNIT 11-RELATED"/>
    <property type="match status" value="1"/>
</dbReference>
<proteinExistence type="inferred from homology"/>
<dbReference type="GO" id="GO:0046982">
    <property type="term" value="F:protein heterodimerization activity"/>
    <property type="evidence" value="ECO:0007669"/>
    <property type="project" value="InterPro"/>
</dbReference>
<dbReference type="InterPro" id="IPR009072">
    <property type="entry name" value="Histone-fold"/>
</dbReference>
<comment type="function">
    <text evidence="7">TAFs are components of the transcription factor IID (TFIID) complex that is essential for mediating regulation of RNA polymerase transcription.</text>
</comment>
<dbReference type="FunFam" id="1.10.20.10:FF:000055">
    <property type="entry name" value="Transcription initiation factor TFIID subunit 11"/>
    <property type="match status" value="1"/>
</dbReference>
<accession>A0A1D1YYR5</accession>
<dbReference type="GO" id="GO:0003743">
    <property type="term" value="F:translation initiation factor activity"/>
    <property type="evidence" value="ECO:0007669"/>
    <property type="project" value="UniProtKB-KW"/>
</dbReference>
<evidence type="ECO:0000256" key="2">
    <source>
        <dbReference type="ARBA" id="ARBA00009788"/>
    </source>
</evidence>
<feature type="compositionally biased region" description="Acidic residues" evidence="8">
    <location>
        <begin position="83"/>
        <end position="93"/>
    </location>
</feature>
<comment type="subcellular location">
    <subcellularLocation>
        <location evidence="1">Nucleus</location>
    </subcellularLocation>
</comment>
<dbReference type="InterPro" id="IPR006809">
    <property type="entry name" value="TAFII28_dom"/>
</dbReference>
<keyword evidence="10" id="KW-0648">Protein biosynthesis</keyword>
<evidence type="ECO:0000259" key="9">
    <source>
        <dbReference type="Pfam" id="PF04719"/>
    </source>
</evidence>
<keyword evidence="3" id="KW-0805">Transcription regulation</keyword>
<dbReference type="EMBL" id="GDJX01008148">
    <property type="protein sequence ID" value="JAT59788.1"/>
    <property type="molecule type" value="Transcribed_RNA"/>
</dbReference>
<dbReference type="Pfam" id="PF04719">
    <property type="entry name" value="TAFII28"/>
    <property type="match status" value="1"/>
</dbReference>
<keyword evidence="10" id="KW-0396">Initiation factor</keyword>
<evidence type="ECO:0000256" key="1">
    <source>
        <dbReference type="ARBA" id="ARBA00004123"/>
    </source>
</evidence>
<dbReference type="CDD" id="cd08048">
    <property type="entry name" value="HFD_TAF11"/>
    <property type="match status" value="1"/>
</dbReference>
<dbReference type="SUPFAM" id="SSF47113">
    <property type="entry name" value="Histone-fold"/>
    <property type="match status" value="1"/>
</dbReference>
<evidence type="ECO:0000256" key="5">
    <source>
        <dbReference type="ARBA" id="ARBA00023163"/>
    </source>
</evidence>
<dbReference type="Gene3D" id="1.10.20.10">
    <property type="entry name" value="Histone, subunit A"/>
    <property type="match status" value="1"/>
</dbReference>
<sequence length="217" mass="23242">RGGAMMLRDPFEAAIEAELAYSPAAAPDDEGAVGHDGYGDEDAGTGGQSPPGSTPASVSGTPSGVQGPASVAAGGGGTGREKDEDEEDEDEDNVTVGLGSLTPGDPEHIARVNAIFSQFTKEQTDRYESYRRSNFQRSNMRRLLTNITGSQKVSLPITIVVCAIAKMFVGDLVEMGRIVMVERKESGPLRPCHIREAFRRLKLEGKVPKRSVPRLFH</sequence>
<feature type="region of interest" description="Disordered" evidence="8">
    <location>
        <begin position="22"/>
        <end position="106"/>
    </location>
</feature>
<dbReference type="GO" id="GO:0051123">
    <property type="term" value="P:RNA polymerase II preinitiation complex assembly"/>
    <property type="evidence" value="ECO:0007669"/>
    <property type="project" value="InterPro"/>
</dbReference>
<keyword evidence="4" id="KW-0010">Activator</keyword>
<dbReference type="PANTHER" id="PTHR13218:SF8">
    <property type="entry name" value="TRANSCRIPTION INITIATION FACTOR TFIID SUBUNIT 11"/>
    <property type="match status" value="1"/>
</dbReference>
<evidence type="ECO:0000256" key="4">
    <source>
        <dbReference type="ARBA" id="ARBA00023159"/>
    </source>
</evidence>
<feature type="domain" description="TAFII28-like protein" evidence="9">
    <location>
        <begin position="115"/>
        <end position="200"/>
    </location>
</feature>
<dbReference type="InterPro" id="IPR045127">
    <property type="entry name" value="TAF11-like"/>
</dbReference>